<evidence type="ECO:0000313" key="3">
    <source>
        <dbReference type="Proteomes" id="UP000483820"/>
    </source>
</evidence>
<keyword evidence="1" id="KW-0472">Membrane</keyword>
<dbReference type="AlphaFoldDB" id="A0A6A5FTD5"/>
<evidence type="ECO:0000313" key="2">
    <source>
        <dbReference type="EMBL" id="KAF1745779.1"/>
    </source>
</evidence>
<dbReference type="GeneID" id="78777397"/>
<organism evidence="2 3">
    <name type="scientific">Caenorhabditis remanei</name>
    <name type="common">Caenorhabditis vulgaris</name>
    <dbReference type="NCBI Taxonomy" id="31234"/>
    <lineage>
        <taxon>Eukaryota</taxon>
        <taxon>Metazoa</taxon>
        <taxon>Ecdysozoa</taxon>
        <taxon>Nematoda</taxon>
        <taxon>Chromadorea</taxon>
        <taxon>Rhabditida</taxon>
        <taxon>Rhabditina</taxon>
        <taxon>Rhabditomorpha</taxon>
        <taxon>Rhabditoidea</taxon>
        <taxon>Rhabditidae</taxon>
        <taxon>Peloderinae</taxon>
        <taxon>Caenorhabditis</taxon>
    </lineage>
</organism>
<dbReference type="EMBL" id="WUAV01000006">
    <property type="protein sequence ID" value="KAF1745779.1"/>
    <property type="molecule type" value="Genomic_DNA"/>
</dbReference>
<reference evidence="2 3" key="1">
    <citation type="submission" date="2019-12" db="EMBL/GenBank/DDBJ databases">
        <title>Chromosome-level assembly of the Caenorhabditis remanei genome.</title>
        <authorList>
            <person name="Teterina A.A."/>
            <person name="Willis J.H."/>
            <person name="Phillips P.C."/>
        </authorList>
    </citation>
    <scope>NUCLEOTIDE SEQUENCE [LARGE SCALE GENOMIC DNA]</scope>
    <source>
        <strain evidence="2 3">PX506</strain>
        <tissue evidence="2">Whole organism</tissue>
    </source>
</reference>
<name>A0A6A5FTD5_CAERE</name>
<accession>A0A6A5FTD5</accession>
<feature type="transmembrane region" description="Helical" evidence="1">
    <location>
        <begin position="35"/>
        <end position="53"/>
    </location>
</feature>
<sequence length="105" mass="11752">MDNYHSGQFGGEPDSYPHEYISNTVQNGLAGVPMWAIWSFVICAVLIIAVLLLDYCVIRRNALGNTCCTKSRQKRGTINAAHQKRSTNMLLNKLNRNVAQLDQDV</sequence>
<dbReference type="RefSeq" id="XP_053578281.1">
    <property type="nucleotide sequence ID" value="XM_053734715.1"/>
</dbReference>
<dbReference type="KEGG" id="crq:GCK72_022226"/>
<dbReference type="Proteomes" id="UP000483820">
    <property type="component" value="Chromosome X"/>
</dbReference>
<dbReference type="CTD" id="78777397"/>
<keyword evidence="1" id="KW-0812">Transmembrane</keyword>
<comment type="caution">
    <text evidence="2">The sequence shown here is derived from an EMBL/GenBank/DDBJ whole genome shotgun (WGS) entry which is preliminary data.</text>
</comment>
<keyword evidence="1" id="KW-1133">Transmembrane helix</keyword>
<gene>
    <name evidence="2" type="ORF">GCK72_022226</name>
</gene>
<protein>
    <submittedName>
        <fullName evidence="2">Uncharacterized protein</fullName>
    </submittedName>
</protein>
<proteinExistence type="predicted"/>
<evidence type="ECO:0000256" key="1">
    <source>
        <dbReference type="SAM" id="Phobius"/>
    </source>
</evidence>